<evidence type="ECO:0000313" key="9">
    <source>
        <dbReference type="EMBL" id="NNU44802.1"/>
    </source>
</evidence>
<comment type="subcellular location">
    <subcellularLocation>
        <location evidence="1">Cell membrane</location>
        <topology evidence="1">Multi-pass membrane protein</topology>
    </subcellularLocation>
</comment>
<reference evidence="9 10" key="1">
    <citation type="submission" date="2020-05" db="EMBL/GenBank/DDBJ databases">
        <authorList>
            <person name="Khan S.A."/>
            <person name="Jeon C.O."/>
            <person name="Chun B.H."/>
        </authorList>
    </citation>
    <scope>NUCLEOTIDE SEQUENCE [LARGE SCALE GENOMIC DNA]</scope>
    <source>
        <strain evidence="9 10">B156</strain>
    </source>
</reference>
<keyword evidence="4 7" id="KW-0812">Transmembrane</keyword>
<keyword evidence="3" id="KW-1003">Cell membrane</keyword>
<evidence type="ECO:0000256" key="5">
    <source>
        <dbReference type="ARBA" id="ARBA00022989"/>
    </source>
</evidence>
<evidence type="ECO:0000313" key="10">
    <source>
        <dbReference type="Proteomes" id="UP000552954"/>
    </source>
</evidence>
<feature type="transmembrane region" description="Helical" evidence="7">
    <location>
        <begin position="63"/>
        <end position="83"/>
    </location>
</feature>
<keyword evidence="5 7" id="KW-1133">Transmembrane helix</keyword>
<dbReference type="GO" id="GO:0005886">
    <property type="term" value="C:plasma membrane"/>
    <property type="evidence" value="ECO:0007669"/>
    <property type="project" value="UniProtKB-SubCell"/>
</dbReference>
<evidence type="ECO:0000256" key="7">
    <source>
        <dbReference type="SAM" id="Phobius"/>
    </source>
</evidence>
<dbReference type="PANTHER" id="PTHR34582">
    <property type="entry name" value="UPF0702 TRANSMEMBRANE PROTEIN YCAP"/>
    <property type="match status" value="1"/>
</dbReference>
<evidence type="ECO:0000256" key="4">
    <source>
        <dbReference type="ARBA" id="ARBA00022692"/>
    </source>
</evidence>
<protein>
    <submittedName>
        <fullName evidence="9">DUF421 domain-containing protein</fullName>
    </submittedName>
</protein>
<keyword evidence="6 7" id="KW-0472">Membrane</keyword>
<dbReference type="Proteomes" id="UP000552954">
    <property type="component" value="Unassembled WGS sequence"/>
</dbReference>
<dbReference type="PANTHER" id="PTHR34582:SF6">
    <property type="entry name" value="UPF0702 TRANSMEMBRANE PROTEIN YCAP"/>
    <property type="match status" value="1"/>
</dbReference>
<evidence type="ECO:0000259" key="8">
    <source>
        <dbReference type="Pfam" id="PF04239"/>
    </source>
</evidence>
<feature type="domain" description="YetF C-terminal" evidence="8">
    <location>
        <begin position="86"/>
        <end position="153"/>
    </location>
</feature>
<accession>A0A849K8U6</accession>
<comment type="similarity">
    <text evidence="2">Belongs to the UPF0702 family.</text>
</comment>
<dbReference type="RefSeq" id="WP_171561997.1">
    <property type="nucleotide sequence ID" value="NZ_JABFCS010000001.1"/>
</dbReference>
<organism evidence="9 10">
    <name type="scientific">Ramlibacter montanisoli</name>
    <dbReference type="NCBI Taxonomy" id="2732512"/>
    <lineage>
        <taxon>Bacteria</taxon>
        <taxon>Pseudomonadati</taxon>
        <taxon>Pseudomonadota</taxon>
        <taxon>Betaproteobacteria</taxon>
        <taxon>Burkholderiales</taxon>
        <taxon>Comamonadaceae</taxon>
        <taxon>Ramlibacter</taxon>
    </lineage>
</organism>
<proteinExistence type="inferred from homology"/>
<dbReference type="Pfam" id="PF04239">
    <property type="entry name" value="DUF421"/>
    <property type="match status" value="1"/>
</dbReference>
<evidence type="ECO:0000256" key="2">
    <source>
        <dbReference type="ARBA" id="ARBA00006448"/>
    </source>
</evidence>
<keyword evidence="10" id="KW-1185">Reference proteome</keyword>
<feature type="transmembrane region" description="Helical" evidence="7">
    <location>
        <begin position="6"/>
        <end position="26"/>
    </location>
</feature>
<evidence type="ECO:0000256" key="1">
    <source>
        <dbReference type="ARBA" id="ARBA00004651"/>
    </source>
</evidence>
<gene>
    <name evidence="9" type="ORF">HK415_19030</name>
</gene>
<reference evidence="9 10" key="2">
    <citation type="submission" date="2020-06" db="EMBL/GenBank/DDBJ databases">
        <title>Ramlibacter rhizophilus sp. nov., isolated from rhizosphere soil of national flower Mugunghwa from South Korea.</title>
        <authorList>
            <person name="Zheng-Fei Y."/>
            <person name="Huan T."/>
        </authorList>
    </citation>
    <scope>NUCLEOTIDE SEQUENCE [LARGE SCALE GENOMIC DNA]</scope>
    <source>
        <strain evidence="9 10">B156</strain>
    </source>
</reference>
<dbReference type="AlphaFoldDB" id="A0A849K8U6"/>
<evidence type="ECO:0000256" key="3">
    <source>
        <dbReference type="ARBA" id="ARBA00022475"/>
    </source>
</evidence>
<dbReference type="InterPro" id="IPR007353">
    <property type="entry name" value="DUF421"/>
</dbReference>
<dbReference type="EMBL" id="JABFCS010000001">
    <property type="protein sequence ID" value="NNU44802.1"/>
    <property type="molecule type" value="Genomic_DNA"/>
</dbReference>
<sequence>MFDLQAPWWEFVVRATVVYLVLLGMVRLSGKRTVGQFTPFDLIVVMLLSEAVSGSLSGQDESLQGGLIVAATLVVLDVVIALLTSRSKKMDAVLQGNPVLIGRDGVIYDDVLKRQRVPRSDVEKALRGADCALEDMRMAILEADGNINVMKKG</sequence>
<comment type="caution">
    <text evidence="9">The sequence shown here is derived from an EMBL/GenBank/DDBJ whole genome shotgun (WGS) entry which is preliminary data.</text>
</comment>
<dbReference type="Gene3D" id="3.30.240.20">
    <property type="entry name" value="bsu07140 like domains"/>
    <property type="match status" value="1"/>
</dbReference>
<dbReference type="InterPro" id="IPR023090">
    <property type="entry name" value="UPF0702_alpha/beta_dom_sf"/>
</dbReference>
<name>A0A849K8U6_9BURK</name>
<evidence type="ECO:0000256" key="6">
    <source>
        <dbReference type="ARBA" id="ARBA00023136"/>
    </source>
</evidence>